<name>A0A7C4MPV7_9BACT</name>
<keyword evidence="4 5" id="KW-0862">Zinc</keyword>
<dbReference type="PANTHER" id="PTHR34535:SF3">
    <property type="entry name" value="HYDROGENASE MATURATION FACTOR HYPA"/>
    <property type="match status" value="1"/>
</dbReference>
<feature type="binding site" evidence="5">
    <location>
        <position position="74"/>
    </location>
    <ligand>
        <name>Zn(2+)</name>
        <dbReference type="ChEBI" id="CHEBI:29105"/>
    </ligand>
</feature>
<feature type="binding site" evidence="5">
    <location>
        <position position="77"/>
    </location>
    <ligand>
        <name>Zn(2+)</name>
        <dbReference type="ChEBI" id="CHEBI:29105"/>
    </ligand>
</feature>
<dbReference type="PANTHER" id="PTHR34535">
    <property type="entry name" value="HYDROGENASE MATURATION FACTOR HYPA"/>
    <property type="match status" value="1"/>
</dbReference>
<reference evidence="6" key="1">
    <citation type="journal article" date="2020" name="mSystems">
        <title>Genome- and Community-Level Interaction Insights into Carbon Utilization and Element Cycling Functions of Hydrothermarchaeota in Hydrothermal Sediment.</title>
        <authorList>
            <person name="Zhou Z."/>
            <person name="Liu Y."/>
            <person name="Xu W."/>
            <person name="Pan J."/>
            <person name="Luo Z.H."/>
            <person name="Li M."/>
        </authorList>
    </citation>
    <scope>NUCLEOTIDE SEQUENCE [LARGE SCALE GENOMIC DNA]</scope>
    <source>
        <strain evidence="6">SpSt-477</strain>
    </source>
</reference>
<dbReference type="GO" id="GO:0051604">
    <property type="term" value="P:protein maturation"/>
    <property type="evidence" value="ECO:0007669"/>
    <property type="project" value="InterPro"/>
</dbReference>
<keyword evidence="3 5" id="KW-0479">Metal-binding</keyword>
<dbReference type="EMBL" id="DSUH01000171">
    <property type="protein sequence ID" value="HGU32644.1"/>
    <property type="molecule type" value="Genomic_DNA"/>
</dbReference>
<proteinExistence type="inferred from homology"/>
<dbReference type="InterPro" id="IPR000688">
    <property type="entry name" value="HypA/HybF"/>
</dbReference>
<dbReference type="PIRSF" id="PIRSF004761">
    <property type="entry name" value="Hydrgn_mat_HypA"/>
    <property type="match status" value="1"/>
</dbReference>
<evidence type="ECO:0000256" key="5">
    <source>
        <dbReference type="HAMAP-Rule" id="MF_00213"/>
    </source>
</evidence>
<feature type="binding site" evidence="5">
    <location>
        <position position="2"/>
    </location>
    <ligand>
        <name>Ni(2+)</name>
        <dbReference type="ChEBI" id="CHEBI:49786"/>
    </ligand>
</feature>
<dbReference type="InterPro" id="IPR020538">
    <property type="entry name" value="Hydgase_Ni_incorp_HypA/HybF_CS"/>
</dbReference>
<dbReference type="GO" id="GO:0016151">
    <property type="term" value="F:nickel cation binding"/>
    <property type="evidence" value="ECO:0007669"/>
    <property type="project" value="UniProtKB-UniRule"/>
</dbReference>
<protein>
    <recommendedName>
        <fullName evidence="5">Hydrogenase maturation factor HypA</fullName>
    </recommendedName>
</protein>
<gene>
    <name evidence="5 6" type="primary">hypA</name>
    <name evidence="6" type="ORF">ENS29_07295</name>
</gene>
<evidence type="ECO:0000256" key="2">
    <source>
        <dbReference type="ARBA" id="ARBA00022596"/>
    </source>
</evidence>
<comment type="caution">
    <text evidence="6">The sequence shown here is derived from an EMBL/GenBank/DDBJ whole genome shotgun (WGS) entry which is preliminary data.</text>
</comment>
<dbReference type="NCBIfam" id="TIGR00100">
    <property type="entry name" value="hypA"/>
    <property type="match status" value="1"/>
</dbReference>
<dbReference type="GO" id="GO:0008270">
    <property type="term" value="F:zinc ion binding"/>
    <property type="evidence" value="ECO:0007669"/>
    <property type="project" value="UniProtKB-UniRule"/>
</dbReference>
<dbReference type="Gene3D" id="3.30.2320.80">
    <property type="match status" value="1"/>
</dbReference>
<feature type="binding site" evidence="5">
    <location>
        <position position="93"/>
    </location>
    <ligand>
        <name>Zn(2+)</name>
        <dbReference type="ChEBI" id="CHEBI:29105"/>
    </ligand>
</feature>
<evidence type="ECO:0000256" key="1">
    <source>
        <dbReference type="ARBA" id="ARBA00010748"/>
    </source>
</evidence>
<evidence type="ECO:0000256" key="3">
    <source>
        <dbReference type="ARBA" id="ARBA00022723"/>
    </source>
</evidence>
<dbReference type="PROSITE" id="PS01249">
    <property type="entry name" value="HYPA"/>
    <property type="match status" value="1"/>
</dbReference>
<evidence type="ECO:0000256" key="4">
    <source>
        <dbReference type="ARBA" id="ARBA00022833"/>
    </source>
</evidence>
<dbReference type="AlphaFoldDB" id="A0A7C4MPV7"/>
<organism evidence="6">
    <name type="scientific">Desulfatirhabdium butyrativorans</name>
    <dbReference type="NCBI Taxonomy" id="340467"/>
    <lineage>
        <taxon>Bacteria</taxon>
        <taxon>Pseudomonadati</taxon>
        <taxon>Thermodesulfobacteriota</taxon>
        <taxon>Desulfobacteria</taxon>
        <taxon>Desulfobacterales</taxon>
        <taxon>Desulfatirhabdiaceae</taxon>
        <taxon>Desulfatirhabdium</taxon>
    </lineage>
</organism>
<keyword evidence="2 5" id="KW-0533">Nickel</keyword>
<comment type="similarity">
    <text evidence="1 5">Belongs to the HypA/HybF family.</text>
</comment>
<dbReference type="HAMAP" id="MF_00213">
    <property type="entry name" value="HypA_HybF"/>
    <property type="match status" value="1"/>
</dbReference>
<accession>A0A7C4MPV7</accession>
<sequence length="120" mass="12827">MHEMGIALQIIDIATASIPEKMKPAHVESILLRVGKLSAVIPDNLRFCFEVASKGTAVEGAALRIEEVPVVARCRACGCSWTLNGPAFRCEACGSGNIEVISGRELDIVSIELEEGSDFP</sequence>
<evidence type="ECO:0000313" key="6">
    <source>
        <dbReference type="EMBL" id="HGU32644.1"/>
    </source>
</evidence>
<feature type="binding site" evidence="5">
    <location>
        <position position="90"/>
    </location>
    <ligand>
        <name>Zn(2+)</name>
        <dbReference type="ChEBI" id="CHEBI:29105"/>
    </ligand>
</feature>
<dbReference type="Pfam" id="PF01155">
    <property type="entry name" value="HypA"/>
    <property type="match status" value="1"/>
</dbReference>
<comment type="function">
    <text evidence="5">Involved in the maturation of [NiFe] hydrogenases. Required for nickel insertion into the metal center of the hydrogenase.</text>
</comment>